<evidence type="ECO:0000313" key="6">
    <source>
        <dbReference type="EMBL" id="PFC77597.1"/>
    </source>
</evidence>
<dbReference type="GO" id="GO:0046872">
    <property type="term" value="F:metal ion binding"/>
    <property type="evidence" value="ECO:0007669"/>
    <property type="project" value="UniProtKB-KW"/>
</dbReference>
<dbReference type="Pfam" id="PF01814">
    <property type="entry name" value="Hemerythrin"/>
    <property type="match status" value="1"/>
</dbReference>
<name>A0A2B2EZ70_BACCE</name>
<evidence type="ECO:0000256" key="4">
    <source>
        <dbReference type="ARBA" id="ARBA00023004"/>
    </source>
</evidence>
<dbReference type="Gene3D" id="1.20.120.520">
    <property type="entry name" value="nmb1532 protein domain like"/>
    <property type="match status" value="1"/>
</dbReference>
<dbReference type="PANTHER" id="PTHR36438:SF1">
    <property type="entry name" value="IRON-SULFUR CLUSTER REPAIR PROTEIN YTFE"/>
    <property type="match status" value="1"/>
</dbReference>
<evidence type="ECO:0000313" key="7">
    <source>
        <dbReference type="Proteomes" id="UP000220226"/>
    </source>
</evidence>
<comment type="subcellular location">
    <subcellularLocation>
        <location evidence="1">Cytoplasm</location>
    </subcellularLocation>
</comment>
<feature type="domain" description="Hemerythrin-like" evidence="5">
    <location>
        <begin position="90"/>
        <end position="235"/>
    </location>
</feature>
<dbReference type="Pfam" id="PF04405">
    <property type="entry name" value="ScdA_N"/>
    <property type="match status" value="1"/>
</dbReference>
<dbReference type="PANTHER" id="PTHR36438">
    <property type="entry name" value="IRON-SULFUR CLUSTER REPAIR PROTEIN YTFE"/>
    <property type="match status" value="1"/>
</dbReference>
<dbReference type="AlphaFoldDB" id="A0A2B2EZ70"/>
<dbReference type="InterPro" id="IPR019903">
    <property type="entry name" value="RIC_family"/>
</dbReference>
<gene>
    <name evidence="6" type="primary">ric</name>
    <name evidence="6" type="ORF">CN290_04565</name>
</gene>
<keyword evidence="2" id="KW-0963">Cytoplasm</keyword>
<dbReference type="Proteomes" id="UP000220226">
    <property type="component" value="Unassembled WGS sequence"/>
</dbReference>
<dbReference type="NCBIfam" id="TIGR03652">
    <property type="entry name" value="FeS_repair_RIC"/>
    <property type="match status" value="1"/>
</dbReference>
<evidence type="ECO:0000256" key="1">
    <source>
        <dbReference type="ARBA" id="ARBA00004496"/>
    </source>
</evidence>
<protein>
    <submittedName>
        <fullName evidence="6">Iron-sulfur cluster repair di-iron protein</fullName>
    </submittedName>
</protein>
<proteinExistence type="predicted"/>
<reference evidence="6 7" key="1">
    <citation type="submission" date="2017-09" db="EMBL/GenBank/DDBJ databases">
        <title>Large-scale bioinformatics analysis of Bacillus genomes uncovers conserved roles of natural products in bacterial physiology.</title>
        <authorList>
            <consortium name="Agbiome Team Llc"/>
            <person name="Bleich R.M."/>
            <person name="Grubbs K.J."/>
            <person name="Santa Maria K.C."/>
            <person name="Allen S.E."/>
            <person name="Farag S."/>
            <person name="Shank E.A."/>
            <person name="Bowers A."/>
        </authorList>
    </citation>
    <scope>NUCLEOTIDE SEQUENCE [LARGE SCALE GENOMIC DNA]</scope>
    <source>
        <strain evidence="6 7">AFS025165</strain>
    </source>
</reference>
<evidence type="ECO:0000256" key="2">
    <source>
        <dbReference type="ARBA" id="ARBA00022490"/>
    </source>
</evidence>
<dbReference type="GO" id="GO:0005737">
    <property type="term" value="C:cytoplasm"/>
    <property type="evidence" value="ECO:0007669"/>
    <property type="project" value="UniProtKB-SubCell"/>
</dbReference>
<dbReference type="InterPro" id="IPR012312">
    <property type="entry name" value="Hemerythrin-like"/>
</dbReference>
<sequence>MEHTFTETSIVGEIVTQFPKASDLFKSYRIDFCCGGNKTLIDAINERNLSATEVLTEVLTELNTLYHNTKLLNESEIDWKNASYRELIDYVINKHHRYLNEELPQLSPYVTKVLRVHGANQPHLAQIHKLFHELKMELEQHLIKEETEDFPLILELEQNPTDENYAKLRKVVDELENEHNHAGNIIKELRKVTNDFTPPEGACGTYRLVYQRLEALESDLFEHIHLENNILFPLAITRA</sequence>
<accession>A0A2B2EZ70</accession>
<dbReference type="EMBL" id="NTQT01000005">
    <property type="protein sequence ID" value="PFC77597.1"/>
    <property type="molecule type" value="Genomic_DNA"/>
</dbReference>
<keyword evidence="3" id="KW-0479">Metal-binding</keyword>
<evidence type="ECO:0000256" key="3">
    <source>
        <dbReference type="ARBA" id="ARBA00022723"/>
    </source>
</evidence>
<comment type="caution">
    <text evidence="6">The sequence shown here is derived from an EMBL/GenBank/DDBJ whole genome shotgun (WGS) entry which is preliminary data.</text>
</comment>
<keyword evidence="4" id="KW-0408">Iron</keyword>
<evidence type="ECO:0000259" key="5">
    <source>
        <dbReference type="Pfam" id="PF01814"/>
    </source>
</evidence>
<dbReference type="RefSeq" id="WP_097949661.1">
    <property type="nucleotide sequence ID" value="NZ_NTQT01000005.1"/>
</dbReference>
<organism evidence="6 7">
    <name type="scientific">Bacillus cereus</name>
    <dbReference type="NCBI Taxonomy" id="1396"/>
    <lineage>
        <taxon>Bacteria</taxon>
        <taxon>Bacillati</taxon>
        <taxon>Bacillota</taxon>
        <taxon>Bacilli</taxon>
        <taxon>Bacillales</taxon>
        <taxon>Bacillaceae</taxon>
        <taxon>Bacillus</taxon>
        <taxon>Bacillus cereus group</taxon>
    </lineage>
</organism>